<keyword evidence="3" id="KW-1185">Reference proteome</keyword>
<dbReference type="GO" id="GO:0060090">
    <property type="term" value="F:molecular adaptor activity"/>
    <property type="evidence" value="ECO:0007669"/>
    <property type="project" value="TreeGrafter"/>
</dbReference>
<gene>
    <name evidence="4 5" type="primary">vlc</name>
</gene>
<dbReference type="InterPro" id="IPR005026">
    <property type="entry name" value="SAPAP"/>
</dbReference>
<dbReference type="CTD" id="46078"/>
<feature type="region of interest" description="Disordered" evidence="2">
    <location>
        <begin position="911"/>
        <end position="984"/>
    </location>
</feature>
<feature type="region of interest" description="Disordered" evidence="2">
    <location>
        <begin position="474"/>
        <end position="504"/>
    </location>
</feature>
<dbReference type="GO" id="GO:0023052">
    <property type="term" value="P:signaling"/>
    <property type="evidence" value="ECO:0007669"/>
    <property type="project" value="InterPro"/>
</dbReference>
<feature type="compositionally biased region" description="Basic and acidic residues" evidence="2">
    <location>
        <begin position="946"/>
        <end position="966"/>
    </location>
</feature>
<comment type="similarity">
    <text evidence="1">Belongs to the SAPAP family.</text>
</comment>
<organism evidence="3 5">
    <name type="scientific">Fopius arisanus</name>
    <dbReference type="NCBI Taxonomy" id="64838"/>
    <lineage>
        <taxon>Eukaryota</taxon>
        <taxon>Metazoa</taxon>
        <taxon>Ecdysozoa</taxon>
        <taxon>Arthropoda</taxon>
        <taxon>Hexapoda</taxon>
        <taxon>Insecta</taxon>
        <taxon>Pterygota</taxon>
        <taxon>Neoptera</taxon>
        <taxon>Endopterygota</taxon>
        <taxon>Hymenoptera</taxon>
        <taxon>Apocrita</taxon>
        <taxon>Ichneumonoidea</taxon>
        <taxon>Braconidae</taxon>
        <taxon>Opiinae</taxon>
        <taxon>Fopius</taxon>
    </lineage>
</organism>
<dbReference type="GO" id="GO:0098978">
    <property type="term" value="C:glutamatergic synapse"/>
    <property type="evidence" value="ECO:0007669"/>
    <property type="project" value="TreeGrafter"/>
</dbReference>
<dbReference type="GO" id="GO:0099572">
    <property type="term" value="C:postsynaptic specialization"/>
    <property type="evidence" value="ECO:0007669"/>
    <property type="project" value="TreeGrafter"/>
</dbReference>
<evidence type="ECO:0000313" key="4">
    <source>
        <dbReference type="RefSeq" id="XP_011301070.1"/>
    </source>
</evidence>
<dbReference type="PANTHER" id="PTHR12353:SF31">
    <property type="entry name" value="LD44824P"/>
    <property type="match status" value="1"/>
</dbReference>
<protein>
    <submittedName>
        <fullName evidence="4 5">Uncharacterized protein vlc</fullName>
    </submittedName>
</protein>
<reference evidence="4 5" key="1">
    <citation type="submission" date="2025-04" db="UniProtKB">
        <authorList>
            <consortium name="RefSeq"/>
        </authorList>
    </citation>
    <scope>IDENTIFICATION</scope>
    <source>
        <strain evidence="4 5">USDA-PBARC FA_bdor</strain>
        <tissue evidence="4 5">Whole organism</tissue>
    </source>
</reference>
<evidence type="ECO:0000256" key="2">
    <source>
        <dbReference type="SAM" id="MobiDB-lite"/>
    </source>
</evidence>
<dbReference type="KEGG" id="fas:105265330"/>
<evidence type="ECO:0000256" key="1">
    <source>
        <dbReference type="ARBA" id="ARBA00008839"/>
    </source>
</evidence>
<sequence length="984" mass="108744">MANRPKIEIVRVSSVERRNFRPLDGIQLRATYSHVRIGTYCPEPEMDLTPCENKPPNQGRKFKKNLGPVSRLLRRRHQGTCLATKSCDNIYNVNRNNGSLDWHSSQSPTNADLDPRQSNSLDWRIGRRINSDWQDISCSAEHLNSRNTNISVFGLRTPSAKSKIVSLLRRLSPRLPRPNSKNLLPSSSTVCPWIRVEYSTESMSDWRRETSQETDVSFQHELQLNDLRKRIATASPSSSQSQAIITEAVSNGRLDINENTEKNVITVEIVRGDQQSVHEDRKRGVDNRRPRPKSGTCHSEVAGLEEDNGSDTTVTAVPGGGGSGSSGRSSNRRNRPLSLAVQPLNYQHLDPDTISRGGIKHPNMTSQESIGSCSLDVDRSASDRSEATVDSISERTLHSLNLSNGDTASPTDNPVNGSNETISKTKEKTPEKDNLNGEIETEQLTAKKPSYLGLACSISGYSGITRYDSKLREGFRSRDSSPGSRLITRETSPAGFRSSENLGIPAKSQSISPLAMDRQNGFSNGNKECRVATFVETRSSLGTCQGYSEVDRGLPIHSFTDISPIRGSPKRMTQITTCRETKTFTSTITVSSPKTSNTSNLPSNCLNESNLTNGSAIETDNQALNSSCEKSFIQQRVERLYGPGALAQGFFFKRSLNQSTSSESSFNKSSNNNDSLIDNANTEESLKNLPVLRHLRPEFRAQLPVVSPRRATDGSEQVKPLQRISPVVGKNDGKTTVSPPSIKISDHEAFKLSSSVTSIPDQQPAALEVVLPVLEPSVSATSVPEALKSMQESQTEEKDGHYFMKLLKAEIDRLFKLAVSAEEVLESGEQLPEEAAGKLRSAAGKARLLATQKMQQFEGLCHKNINQIPGEEFPTTNEDLAGFWDMVMLQVVQVNDLFEHIDKLKRSQWQEIPPEKSAATQGQNGVSAKRRTVVSQKPKSAANSEANRKAREAREVARRQMMEERRKAMKSQIQQSVEIFAPKT</sequence>
<accession>A0A9R1T1N8</accession>
<feature type="compositionally biased region" description="Basic and acidic residues" evidence="2">
    <location>
        <begin position="276"/>
        <end position="289"/>
    </location>
</feature>
<dbReference type="RefSeq" id="XP_011301070.1">
    <property type="nucleotide sequence ID" value="XM_011302768.1"/>
</dbReference>
<feature type="region of interest" description="Disordered" evidence="2">
    <location>
        <begin position="661"/>
        <end position="682"/>
    </location>
</feature>
<feature type="region of interest" description="Disordered" evidence="2">
    <location>
        <begin position="275"/>
        <end position="437"/>
    </location>
</feature>
<dbReference type="Pfam" id="PF03359">
    <property type="entry name" value="GKAP"/>
    <property type="match status" value="1"/>
</dbReference>
<feature type="compositionally biased region" description="Basic and acidic residues" evidence="2">
    <location>
        <begin position="376"/>
        <end position="397"/>
    </location>
</feature>
<dbReference type="AlphaFoldDB" id="A0A9R1T1N9"/>
<feature type="compositionally biased region" description="Polar residues" evidence="2">
    <location>
        <begin position="363"/>
        <end position="372"/>
    </location>
</feature>
<accession>A0A9R1T1N9</accession>
<dbReference type="PANTHER" id="PTHR12353">
    <property type="entry name" value="DISKS LARGE-ASSOCIATED PROTEIN DAP SAP90/PSD-95-ASSOCIATED PROTEIN"/>
    <property type="match status" value="1"/>
</dbReference>
<dbReference type="GeneID" id="105265330"/>
<feature type="compositionally biased region" description="Low complexity" evidence="2">
    <location>
        <begin position="661"/>
        <end position="675"/>
    </location>
</feature>
<proteinExistence type="inferred from homology"/>
<dbReference type="OrthoDB" id="10036956at2759"/>
<evidence type="ECO:0000313" key="5">
    <source>
        <dbReference type="RefSeq" id="XP_011301072.1"/>
    </source>
</evidence>
<evidence type="ECO:0000313" key="3">
    <source>
        <dbReference type="Proteomes" id="UP000694866"/>
    </source>
</evidence>
<name>A0A9R1T1N9_9HYME</name>
<feature type="compositionally biased region" description="Basic and acidic residues" evidence="2">
    <location>
        <begin position="423"/>
        <end position="435"/>
    </location>
</feature>
<feature type="compositionally biased region" description="Polar residues" evidence="2">
    <location>
        <begin position="398"/>
        <end position="422"/>
    </location>
</feature>
<dbReference type="Proteomes" id="UP000694866">
    <property type="component" value="Unplaced"/>
</dbReference>
<dbReference type="RefSeq" id="XP_011301072.1">
    <property type="nucleotide sequence ID" value="XM_011302770.1"/>
</dbReference>